<reference evidence="1" key="1">
    <citation type="journal article" date="2015" name="Nature">
        <title>Complex archaea that bridge the gap between prokaryotes and eukaryotes.</title>
        <authorList>
            <person name="Spang A."/>
            <person name="Saw J.H."/>
            <person name="Jorgensen S.L."/>
            <person name="Zaremba-Niedzwiedzka K."/>
            <person name="Martijn J."/>
            <person name="Lind A.E."/>
            <person name="van Eijk R."/>
            <person name="Schleper C."/>
            <person name="Guy L."/>
            <person name="Ettema T.J."/>
        </authorList>
    </citation>
    <scope>NUCLEOTIDE SEQUENCE</scope>
</reference>
<dbReference type="AlphaFoldDB" id="A0A0F9PSQ8"/>
<name>A0A0F9PSQ8_9ZZZZ</name>
<gene>
    <name evidence="1" type="ORF">LCGC14_1100670</name>
</gene>
<sequence>ELLNLLDEAIEFTEKMYPNLF</sequence>
<evidence type="ECO:0000313" key="1">
    <source>
        <dbReference type="EMBL" id="KKN04111.1"/>
    </source>
</evidence>
<dbReference type="EMBL" id="LAZR01004957">
    <property type="protein sequence ID" value="KKN04111.1"/>
    <property type="molecule type" value="Genomic_DNA"/>
</dbReference>
<feature type="non-terminal residue" evidence="1">
    <location>
        <position position="1"/>
    </location>
</feature>
<organism evidence="1">
    <name type="scientific">marine sediment metagenome</name>
    <dbReference type="NCBI Taxonomy" id="412755"/>
    <lineage>
        <taxon>unclassified sequences</taxon>
        <taxon>metagenomes</taxon>
        <taxon>ecological metagenomes</taxon>
    </lineage>
</organism>
<comment type="caution">
    <text evidence="1">The sequence shown here is derived from an EMBL/GenBank/DDBJ whole genome shotgun (WGS) entry which is preliminary data.</text>
</comment>
<proteinExistence type="predicted"/>
<protein>
    <submittedName>
        <fullName evidence="1">Uncharacterized protein</fullName>
    </submittedName>
</protein>
<accession>A0A0F9PSQ8</accession>